<protein>
    <recommendedName>
        <fullName evidence="4">DUF834 domain-containing protein</fullName>
    </recommendedName>
</protein>
<dbReference type="Gramene" id="OMERI04G09400.1">
    <property type="protein sequence ID" value="OMERI04G09400.1"/>
    <property type="gene ID" value="OMERI04G09400"/>
</dbReference>
<dbReference type="AlphaFoldDB" id="A0A0E0DDD2"/>
<reference evidence="2" key="1">
    <citation type="submission" date="2015-04" db="UniProtKB">
        <authorList>
            <consortium name="EnsemblPlants"/>
        </authorList>
    </citation>
    <scope>IDENTIFICATION</scope>
</reference>
<sequence length="74" mass="7600">MAGTVARTAGDVGSGGREGGIQIRIPPFAGTRASGKGGGEGDDVARGAGEEWGRDVERRRRRGGGWSSGFNGRR</sequence>
<evidence type="ECO:0000313" key="2">
    <source>
        <dbReference type="EnsemblPlants" id="OMERI04G09400.1"/>
    </source>
</evidence>
<dbReference type="EnsemblPlants" id="OMERI04G09400.1">
    <property type="protein sequence ID" value="OMERI04G09400.1"/>
    <property type="gene ID" value="OMERI04G09400"/>
</dbReference>
<name>A0A0E0DDD2_9ORYZ</name>
<organism evidence="2">
    <name type="scientific">Oryza meridionalis</name>
    <dbReference type="NCBI Taxonomy" id="40149"/>
    <lineage>
        <taxon>Eukaryota</taxon>
        <taxon>Viridiplantae</taxon>
        <taxon>Streptophyta</taxon>
        <taxon>Embryophyta</taxon>
        <taxon>Tracheophyta</taxon>
        <taxon>Spermatophyta</taxon>
        <taxon>Magnoliopsida</taxon>
        <taxon>Liliopsida</taxon>
        <taxon>Poales</taxon>
        <taxon>Poaceae</taxon>
        <taxon>BOP clade</taxon>
        <taxon>Oryzoideae</taxon>
        <taxon>Oryzeae</taxon>
        <taxon>Oryzinae</taxon>
        <taxon>Oryza</taxon>
    </lineage>
</organism>
<reference evidence="2" key="2">
    <citation type="submission" date="2018-05" db="EMBL/GenBank/DDBJ databases">
        <title>OmerRS3 (Oryza meridionalis Reference Sequence Version 3).</title>
        <authorList>
            <person name="Zhang J."/>
            <person name="Kudrna D."/>
            <person name="Lee S."/>
            <person name="Talag J."/>
            <person name="Welchert J."/>
            <person name="Wing R.A."/>
        </authorList>
    </citation>
    <scope>NUCLEOTIDE SEQUENCE [LARGE SCALE GENOMIC DNA]</scope>
    <source>
        <strain evidence="2">cv. OR44</strain>
    </source>
</reference>
<keyword evidence="3" id="KW-1185">Reference proteome</keyword>
<evidence type="ECO:0000313" key="3">
    <source>
        <dbReference type="Proteomes" id="UP000008021"/>
    </source>
</evidence>
<proteinExistence type="predicted"/>
<dbReference type="Proteomes" id="UP000008021">
    <property type="component" value="Chromosome 4"/>
</dbReference>
<feature type="compositionally biased region" description="Basic and acidic residues" evidence="1">
    <location>
        <begin position="43"/>
        <end position="58"/>
    </location>
</feature>
<evidence type="ECO:0008006" key="4">
    <source>
        <dbReference type="Google" id="ProtNLM"/>
    </source>
</evidence>
<dbReference type="HOGENOM" id="CLU_2691930_0_0_1"/>
<evidence type="ECO:0000256" key="1">
    <source>
        <dbReference type="SAM" id="MobiDB-lite"/>
    </source>
</evidence>
<accession>A0A0E0DDD2</accession>
<feature type="region of interest" description="Disordered" evidence="1">
    <location>
        <begin position="1"/>
        <end position="74"/>
    </location>
</feature>